<accession>A0A5M4B9W5</accession>
<evidence type="ECO:0000256" key="1">
    <source>
        <dbReference type="SAM" id="Phobius"/>
    </source>
</evidence>
<protein>
    <recommendedName>
        <fullName evidence="4">Anti-sigma factor</fullName>
    </recommendedName>
</protein>
<keyword evidence="1" id="KW-1133">Transmembrane helix</keyword>
<proteinExistence type="predicted"/>
<organism evidence="2 3">
    <name type="scientific">Capnocytophaga felis</name>
    <dbReference type="NCBI Taxonomy" id="2267611"/>
    <lineage>
        <taxon>Bacteria</taxon>
        <taxon>Pseudomonadati</taxon>
        <taxon>Bacteroidota</taxon>
        <taxon>Flavobacteriia</taxon>
        <taxon>Flavobacteriales</taxon>
        <taxon>Flavobacteriaceae</taxon>
        <taxon>Capnocytophaga</taxon>
    </lineage>
</organism>
<dbReference type="OrthoDB" id="1441018at2"/>
<dbReference type="Proteomes" id="UP000398217">
    <property type="component" value="Unassembled WGS sequence"/>
</dbReference>
<comment type="caution">
    <text evidence="2">The sequence shown here is derived from an EMBL/GenBank/DDBJ whole genome shotgun (WGS) entry which is preliminary data.</text>
</comment>
<feature type="transmembrane region" description="Helical" evidence="1">
    <location>
        <begin position="44"/>
        <end position="63"/>
    </location>
</feature>
<evidence type="ECO:0008006" key="4">
    <source>
        <dbReference type="Google" id="ProtNLM"/>
    </source>
</evidence>
<keyword evidence="1" id="KW-0472">Membrane</keyword>
<gene>
    <name evidence="2" type="ORF">RCZ01_13940</name>
</gene>
<sequence length="157" mass="18549">MKENIFDIYELPDGHEARFLEKMQKRQSEPEKRPEIKRQTLKKIIYWSISVAASVVAVLLWVAQKPVSLENISETAYRSEQYYLPMIQENIKIIKSHTKNEKMVKDALQQLEKMNADYLVIRNKIIKEGQNKQLLYAMVINFDTQLEFSNNIVEMIL</sequence>
<keyword evidence="1" id="KW-0812">Transmembrane</keyword>
<keyword evidence="3" id="KW-1185">Reference proteome</keyword>
<name>A0A5M4B9W5_9FLAO</name>
<dbReference type="RefSeq" id="WP_155284734.1">
    <property type="nucleotide sequence ID" value="NZ_BLBC01000008.1"/>
</dbReference>
<evidence type="ECO:0000313" key="2">
    <source>
        <dbReference type="EMBL" id="GET46092.1"/>
    </source>
</evidence>
<dbReference type="AlphaFoldDB" id="A0A5M4B9W5"/>
<reference evidence="3" key="1">
    <citation type="journal article" date="2020" name="Int. J. Syst. Evol. Microbiol.">
        <title>Capnocytophaga felis sp. nov. isolated from the feline oral cavity.</title>
        <authorList>
            <person name="Suzuki M."/>
            <person name="Umeda K."/>
            <person name="Kimura M."/>
            <person name="Imaoka K."/>
            <person name="Morikawa S."/>
            <person name="Maeda K."/>
        </authorList>
    </citation>
    <scope>NUCLEOTIDE SEQUENCE [LARGE SCALE GENOMIC DNA]</scope>
    <source>
        <strain evidence="3">KC07070</strain>
    </source>
</reference>
<evidence type="ECO:0000313" key="3">
    <source>
        <dbReference type="Proteomes" id="UP000398217"/>
    </source>
</evidence>
<dbReference type="EMBL" id="BLBC01000008">
    <property type="protein sequence ID" value="GET46092.1"/>
    <property type="molecule type" value="Genomic_DNA"/>
</dbReference>